<dbReference type="EMBL" id="PNIK01000075">
    <property type="protein sequence ID" value="PMP66532.1"/>
    <property type="molecule type" value="Genomic_DNA"/>
</dbReference>
<dbReference type="Pfam" id="PF13103">
    <property type="entry name" value="TonB_2"/>
    <property type="match status" value="1"/>
</dbReference>
<dbReference type="SUPFAM" id="SSF74653">
    <property type="entry name" value="TolA/TonB C-terminal domain"/>
    <property type="match status" value="1"/>
</dbReference>
<dbReference type="AlphaFoldDB" id="A0A2N7PMN5"/>
<evidence type="ECO:0008006" key="4">
    <source>
        <dbReference type="Google" id="ProtNLM"/>
    </source>
</evidence>
<proteinExistence type="predicted"/>
<evidence type="ECO:0000313" key="2">
    <source>
        <dbReference type="EMBL" id="PMP66532.1"/>
    </source>
</evidence>
<keyword evidence="1" id="KW-0812">Transmembrane</keyword>
<keyword evidence="1" id="KW-0472">Membrane</keyword>
<organism evidence="2 3">
    <name type="scientific">Thermodesulfobacterium geofontis</name>
    <dbReference type="NCBI Taxonomy" id="1295609"/>
    <lineage>
        <taxon>Bacteria</taxon>
        <taxon>Pseudomonadati</taxon>
        <taxon>Thermodesulfobacteriota</taxon>
        <taxon>Thermodesulfobacteria</taxon>
        <taxon>Thermodesulfobacteriales</taxon>
        <taxon>Thermodesulfobacteriaceae</taxon>
        <taxon>Thermodesulfobacterium</taxon>
    </lineage>
</organism>
<keyword evidence="1" id="KW-1133">Transmembrane helix</keyword>
<comment type="caution">
    <text evidence="2">The sequence shown here is derived from an EMBL/GenBank/DDBJ whole genome shotgun (WGS) entry which is preliminary data.</text>
</comment>
<dbReference type="Proteomes" id="UP000235460">
    <property type="component" value="Unassembled WGS sequence"/>
</dbReference>
<feature type="transmembrane region" description="Helical" evidence="1">
    <location>
        <begin position="7"/>
        <end position="30"/>
    </location>
</feature>
<gene>
    <name evidence="2" type="ORF">C0190_05520</name>
</gene>
<accession>A0A2N7PMN5</accession>
<evidence type="ECO:0000313" key="3">
    <source>
        <dbReference type="Proteomes" id="UP000235460"/>
    </source>
</evidence>
<sequence>MFTKYDVFSYFLSILINIFFLLVFFSAFNLKLSKEEKVRIKLISSFNFVSPPVSTPLEEAKKPGNLISSSKEIYKENRISEEEVLKKRLAEIKSKISKGTSKTDYSLSENELREIEKRMLAFQKSNVSSKGAQSSQLSASSVGTTAVSEALGIEYLLLIKRKLQNNFEVPIYLRSQRELNAIVRIEISSEGKILNYEFLKKSENSEFNKAIERCLKISSPLPINKGIKIIVEFKGEGIGKIK</sequence>
<protein>
    <recommendedName>
        <fullName evidence="4">TonB C-terminal domain-containing protein</fullName>
    </recommendedName>
</protein>
<dbReference type="Gene3D" id="3.30.1150.10">
    <property type="match status" value="1"/>
</dbReference>
<evidence type="ECO:0000256" key="1">
    <source>
        <dbReference type="SAM" id="Phobius"/>
    </source>
</evidence>
<name>A0A2N7PMN5_9BACT</name>
<reference evidence="2 3" key="1">
    <citation type="submission" date="2018-01" db="EMBL/GenBank/DDBJ databases">
        <title>Metagenomic assembled genomes from two thermal pools in the Uzon Caldera, Kamchatka, Russia.</title>
        <authorList>
            <person name="Wilkins L."/>
            <person name="Ettinger C."/>
        </authorList>
    </citation>
    <scope>NUCLEOTIDE SEQUENCE [LARGE SCALE GENOMIC DNA]</scope>
    <source>
        <strain evidence="2">ZAV-08</strain>
    </source>
</reference>